<dbReference type="GO" id="GO:0005829">
    <property type="term" value="C:cytosol"/>
    <property type="evidence" value="ECO:0007669"/>
    <property type="project" value="TreeGrafter"/>
</dbReference>
<evidence type="ECO:0000256" key="1">
    <source>
        <dbReference type="ARBA" id="ARBA00005485"/>
    </source>
</evidence>
<proteinExistence type="inferred from homology"/>
<dbReference type="EMBL" id="KN644495">
    <property type="protein sequence ID" value="KHN42474.1"/>
    <property type="molecule type" value="Genomic_DNA"/>
</dbReference>
<dbReference type="PANTHER" id="PTHR32054">
    <property type="entry name" value="HEAVY CHAIN, PUTATIVE, EXPRESSED-RELATED-RELATED"/>
    <property type="match status" value="1"/>
</dbReference>
<organism evidence="4">
    <name type="scientific">Glycine soja</name>
    <name type="common">Wild soybean</name>
    <dbReference type="NCBI Taxonomy" id="3848"/>
    <lineage>
        <taxon>Eukaryota</taxon>
        <taxon>Viridiplantae</taxon>
        <taxon>Streptophyta</taxon>
        <taxon>Embryophyta</taxon>
        <taxon>Tracheophyta</taxon>
        <taxon>Spermatophyta</taxon>
        <taxon>Magnoliopsida</taxon>
        <taxon>eudicotyledons</taxon>
        <taxon>Gunneridae</taxon>
        <taxon>Pentapetalae</taxon>
        <taxon>rosids</taxon>
        <taxon>fabids</taxon>
        <taxon>Fabales</taxon>
        <taxon>Fabaceae</taxon>
        <taxon>Papilionoideae</taxon>
        <taxon>50 kb inversion clade</taxon>
        <taxon>NPAAA clade</taxon>
        <taxon>indigoferoid/millettioid clade</taxon>
        <taxon>Phaseoleae</taxon>
        <taxon>Glycine</taxon>
        <taxon>Glycine subgen. Soja</taxon>
    </lineage>
</organism>
<gene>
    <name evidence="4" type="ORF">glysoja_046648</name>
</gene>
<reference evidence="4" key="1">
    <citation type="submission" date="2014-07" db="EMBL/GenBank/DDBJ databases">
        <title>Identification of a novel salt tolerance gene in wild soybean by whole-genome sequencing.</title>
        <authorList>
            <person name="Lam H.-M."/>
            <person name="Qi X."/>
            <person name="Li M.-W."/>
            <person name="Liu X."/>
            <person name="Xie M."/>
            <person name="Ni M."/>
            <person name="Xu X."/>
        </authorList>
    </citation>
    <scope>NUCLEOTIDE SEQUENCE [LARGE SCALE GENOMIC DNA]</scope>
    <source>
        <tissue evidence="4">Root</tissue>
    </source>
</reference>
<dbReference type="Proteomes" id="UP000053555">
    <property type="component" value="Unassembled WGS sequence"/>
</dbReference>
<protein>
    <submittedName>
        <fullName evidence="4">Protein PLASTID MOVEMENT IMPAIRED 2</fullName>
    </submittedName>
</protein>
<evidence type="ECO:0000313" key="4">
    <source>
        <dbReference type="EMBL" id="KHN42474.1"/>
    </source>
</evidence>
<evidence type="ECO:0000256" key="3">
    <source>
        <dbReference type="SAM" id="Coils"/>
    </source>
</evidence>
<dbReference type="PANTHER" id="PTHR32054:SF2">
    <property type="entry name" value="PROTEIN PLASTID MOVEMENT IMPAIRED 2"/>
    <property type="match status" value="1"/>
</dbReference>
<accession>A0A0B2SDV4</accession>
<keyword evidence="2 3" id="KW-0175">Coiled coil</keyword>
<comment type="similarity">
    <text evidence="1">Belongs to the WEB family.</text>
</comment>
<feature type="coiled-coil region" evidence="3">
    <location>
        <begin position="60"/>
        <end position="94"/>
    </location>
</feature>
<dbReference type="GO" id="GO:0009903">
    <property type="term" value="P:chloroplast avoidance movement"/>
    <property type="evidence" value="ECO:0007669"/>
    <property type="project" value="TreeGrafter"/>
</dbReference>
<dbReference type="AlphaFoldDB" id="A0A0B2SDV4"/>
<sequence>MASLDVIRNELKHVTVETDRLKKKKGKVDSTVQNLNFKILRAKSKLEPVSAAEEKARSIVMSLSHTLEKLKTKIEEAKKENEDVSQEVVRQELEVGKASEALALEKLKTLKETRHIKLNGTITPARGAKFQKTASPAARHISPFTIKKRKKVIPNLTKLFWG</sequence>
<dbReference type="GO" id="GO:0009904">
    <property type="term" value="P:chloroplast accumulation movement"/>
    <property type="evidence" value="ECO:0007669"/>
    <property type="project" value="TreeGrafter"/>
</dbReference>
<name>A0A0B2SDV4_GLYSO</name>
<evidence type="ECO:0000256" key="2">
    <source>
        <dbReference type="ARBA" id="ARBA00023054"/>
    </source>
</evidence>